<keyword evidence="13" id="KW-1185">Reference proteome</keyword>
<dbReference type="GO" id="GO:0005634">
    <property type="term" value="C:nucleus"/>
    <property type="evidence" value="ECO:0007669"/>
    <property type="project" value="UniProtKB-SubCell"/>
</dbReference>
<evidence type="ECO:0000313" key="13">
    <source>
        <dbReference type="Proteomes" id="UP001054837"/>
    </source>
</evidence>
<keyword evidence="2" id="KW-0479">Metal-binding</keyword>
<accession>A0AAV4TZJ5</accession>
<protein>
    <recommendedName>
        <fullName evidence="11">C2H2-type domain-containing protein</fullName>
    </recommendedName>
</protein>
<dbReference type="GO" id="GO:0003677">
    <property type="term" value="F:DNA binding"/>
    <property type="evidence" value="ECO:0007669"/>
    <property type="project" value="UniProtKB-KW"/>
</dbReference>
<reference evidence="12 13" key="1">
    <citation type="submission" date="2021-06" db="EMBL/GenBank/DDBJ databases">
        <title>Caerostris darwini draft genome.</title>
        <authorList>
            <person name="Kono N."/>
            <person name="Arakawa K."/>
        </authorList>
    </citation>
    <scope>NUCLEOTIDE SEQUENCE [LARGE SCALE GENOMIC DNA]</scope>
</reference>
<evidence type="ECO:0000256" key="9">
    <source>
        <dbReference type="ARBA" id="ARBA00023242"/>
    </source>
</evidence>
<name>A0AAV4TZJ5_9ARAC</name>
<keyword evidence="7" id="KW-0238">DNA-binding</keyword>
<organism evidence="12 13">
    <name type="scientific">Caerostris darwini</name>
    <dbReference type="NCBI Taxonomy" id="1538125"/>
    <lineage>
        <taxon>Eukaryota</taxon>
        <taxon>Metazoa</taxon>
        <taxon>Ecdysozoa</taxon>
        <taxon>Arthropoda</taxon>
        <taxon>Chelicerata</taxon>
        <taxon>Arachnida</taxon>
        <taxon>Araneae</taxon>
        <taxon>Araneomorphae</taxon>
        <taxon>Entelegynae</taxon>
        <taxon>Araneoidea</taxon>
        <taxon>Araneidae</taxon>
        <taxon>Caerostris</taxon>
    </lineage>
</organism>
<evidence type="ECO:0000256" key="8">
    <source>
        <dbReference type="ARBA" id="ARBA00023163"/>
    </source>
</evidence>
<feature type="domain" description="C2H2-type" evidence="11">
    <location>
        <begin position="48"/>
        <end position="75"/>
    </location>
</feature>
<evidence type="ECO:0000256" key="2">
    <source>
        <dbReference type="ARBA" id="ARBA00022723"/>
    </source>
</evidence>
<evidence type="ECO:0000256" key="10">
    <source>
        <dbReference type="PROSITE-ProRule" id="PRU00042"/>
    </source>
</evidence>
<dbReference type="GO" id="GO:0008270">
    <property type="term" value="F:zinc ion binding"/>
    <property type="evidence" value="ECO:0007669"/>
    <property type="project" value="UniProtKB-KW"/>
</dbReference>
<dbReference type="Gene3D" id="3.30.160.60">
    <property type="entry name" value="Classic Zinc Finger"/>
    <property type="match status" value="3"/>
</dbReference>
<sequence>SSKKNSKDAYSSTEKYWKQNKCPLCPYITGSNPHYIDHLMGHVTGPPIQCPVCRRCFASKHSVQEHLLFHTKRKPYQCLVCNQHFNLKGTRQRHMRIHSGENRFQCLECSKLFFRMEHLLTHYHTQHKWSAEYIDSL</sequence>
<keyword evidence="8" id="KW-0804">Transcription</keyword>
<feature type="domain" description="C2H2-type" evidence="11">
    <location>
        <begin position="76"/>
        <end position="103"/>
    </location>
</feature>
<proteinExistence type="predicted"/>
<evidence type="ECO:0000256" key="4">
    <source>
        <dbReference type="ARBA" id="ARBA00022771"/>
    </source>
</evidence>
<dbReference type="EMBL" id="BPLQ01010450">
    <property type="protein sequence ID" value="GIY50810.1"/>
    <property type="molecule type" value="Genomic_DNA"/>
</dbReference>
<keyword evidence="3" id="KW-0677">Repeat</keyword>
<dbReference type="AlphaFoldDB" id="A0AAV4TZJ5"/>
<dbReference type="PANTHER" id="PTHR24394:SF44">
    <property type="entry name" value="ZINC FINGER PROTEIN 271-LIKE"/>
    <property type="match status" value="1"/>
</dbReference>
<gene>
    <name evidence="12" type="ORF">CDAR_537091</name>
</gene>
<evidence type="ECO:0000256" key="6">
    <source>
        <dbReference type="ARBA" id="ARBA00023015"/>
    </source>
</evidence>
<evidence type="ECO:0000256" key="7">
    <source>
        <dbReference type="ARBA" id="ARBA00023125"/>
    </source>
</evidence>
<dbReference type="PROSITE" id="PS00028">
    <property type="entry name" value="ZINC_FINGER_C2H2_1"/>
    <property type="match status" value="3"/>
</dbReference>
<evidence type="ECO:0000256" key="1">
    <source>
        <dbReference type="ARBA" id="ARBA00004123"/>
    </source>
</evidence>
<evidence type="ECO:0000259" key="11">
    <source>
        <dbReference type="PROSITE" id="PS50157"/>
    </source>
</evidence>
<evidence type="ECO:0000256" key="3">
    <source>
        <dbReference type="ARBA" id="ARBA00022737"/>
    </source>
</evidence>
<dbReference type="InterPro" id="IPR013087">
    <property type="entry name" value="Znf_C2H2_type"/>
</dbReference>
<feature type="non-terminal residue" evidence="12">
    <location>
        <position position="1"/>
    </location>
</feature>
<dbReference type="FunFam" id="3.30.160.60:FF:000325">
    <property type="entry name" value="ZFP90 zinc finger protein"/>
    <property type="match status" value="1"/>
</dbReference>
<dbReference type="Pfam" id="PF00096">
    <property type="entry name" value="zf-C2H2"/>
    <property type="match status" value="2"/>
</dbReference>
<dbReference type="Proteomes" id="UP001054837">
    <property type="component" value="Unassembled WGS sequence"/>
</dbReference>
<keyword evidence="5" id="KW-0862">Zinc</keyword>
<dbReference type="SMART" id="SM00355">
    <property type="entry name" value="ZnF_C2H2"/>
    <property type="match status" value="4"/>
</dbReference>
<evidence type="ECO:0000313" key="12">
    <source>
        <dbReference type="EMBL" id="GIY50810.1"/>
    </source>
</evidence>
<comment type="subcellular location">
    <subcellularLocation>
        <location evidence="1">Nucleus</location>
    </subcellularLocation>
</comment>
<dbReference type="InterPro" id="IPR036236">
    <property type="entry name" value="Znf_C2H2_sf"/>
</dbReference>
<feature type="domain" description="C2H2-type" evidence="11">
    <location>
        <begin position="104"/>
        <end position="132"/>
    </location>
</feature>
<dbReference type="PROSITE" id="PS50157">
    <property type="entry name" value="ZINC_FINGER_C2H2_2"/>
    <property type="match status" value="3"/>
</dbReference>
<dbReference type="PANTHER" id="PTHR24394">
    <property type="entry name" value="ZINC FINGER PROTEIN"/>
    <property type="match status" value="1"/>
</dbReference>
<keyword evidence="9" id="KW-0539">Nucleus</keyword>
<comment type="caution">
    <text evidence="12">The sequence shown here is derived from an EMBL/GenBank/DDBJ whole genome shotgun (WGS) entry which is preliminary data.</text>
</comment>
<evidence type="ECO:0000256" key="5">
    <source>
        <dbReference type="ARBA" id="ARBA00022833"/>
    </source>
</evidence>
<dbReference type="GO" id="GO:0000981">
    <property type="term" value="F:DNA-binding transcription factor activity, RNA polymerase II-specific"/>
    <property type="evidence" value="ECO:0007669"/>
    <property type="project" value="TreeGrafter"/>
</dbReference>
<dbReference type="SUPFAM" id="SSF57667">
    <property type="entry name" value="beta-beta-alpha zinc fingers"/>
    <property type="match status" value="2"/>
</dbReference>
<keyword evidence="6" id="KW-0805">Transcription regulation</keyword>
<keyword evidence="4 10" id="KW-0863">Zinc-finger</keyword>